<gene>
    <name evidence="2" type="ORF">M3P05_03890</name>
</gene>
<dbReference type="Proteomes" id="UP001203338">
    <property type="component" value="Unassembled WGS sequence"/>
</dbReference>
<comment type="caution">
    <text evidence="2">The sequence shown here is derived from an EMBL/GenBank/DDBJ whole genome shotgun (WGS) entry which is preliminary data.</text>
</comment>
<dbReference type="RefSeq" id="WP_249697948.1">
    <property type="nucleotide sequence ID" value="NZ_JAMFLX010000004.1"/>
</dbReference>
<name>A0ABT0PEW9_9GAMM</name>
<evidence type="ECO:0000313" key="3">
    <source>
        <dbReference type="Proteomes" id="UP001203338"/>
    </source>
</evidence>
<keyword evidence="3" id="KW-1185">Reference proteome</keyword>
<dbReference type="EMBL" id="JAMFLX010000004">
    <property type="protein sequence ID" value="MCL6269083.1"/>
    <property type="molecule type" value="Genomic_DNA"/>
</dbReference>
<evidence type="ECO:0000313" key="2">
    <source>
        <dbReference type="EMBL" id="MCL6269083.1"/>
    </source>
</evidence>
<organism evidence="2 3">
    <name type="scientific">Parendozoicomonas callyspongiae</name>
    <dbReference type="NCBI Taxonomy" id="2942213"/>
    <lineage>
        <taxon>Bacteria</taxon>
        <taxon>Pseudomonadati</taxon>
        <taxon>Pseudomonadota</taxon>
        <taxon>Gammaproteobacteria</taxon>
        <taxon>Oceanospirillales</taxon>
        <taxon>Endozoicomonadaceae</taxon>
        <taxon>Parendozoicomonas</taxon>
    </lineage>
</organism>
<keyword evidence="1" id="KW-0732">Signal</keyword>
<reference evidence="2 3" key="1">
    <citation type="submission" date="2022-05" db="EMBL/GenBank/DDBJ databases">
        <authorList>
            <person name="Park J.-S."/>
        </authorList>
    </citation>
    <scope>NUCLEOTIDE SEQUENCE [LARGE SCALE GENOMIC DNA]</scope>
    <source>
        <strain evidence="2 3">2012CJ34-2</strain>
    </source>
</reference>
<feature type="signal peptide" evidence="1">
    <location>
        <begin position="1"/>
        <end position="18"/>
    </location>
</feature>
<sequence length="96" mass="10595">MLRAMTLVLGLLPVIVSAEILNCEQQQTVCDSQCQITNIGDENGLTTCKTRCLGKRAACAVKKGTETAKEAWENSEELRKTLGDKAKTFWEGFNEN</sequence>
<accession>A0ABT0PEW9</accession>
<feature type="chain" id="PRO_5046546103" evidence="1">
    <location>
        <begin position="19"/>
        <end position="96"/>
    </location>
</feature>
<protein>
    <submittedName>
        <fullName evidence="2">Uncharacterized protein</fullName>
    </submittedName>
</protein>
<evidence type="ECO:0000256" key="1">
    <source>
        <dbReference type="SAM" id="SignalP"/>
    </source>
</evidence>
<proteinExistence type="predicted"/>